<dbReference type="InterPro" id="IPR050598">
    <property type="entry name" value="AminoAcid_Transporter"/>
</dbReference>
<gene>
    <name evidence="7" type="ORF">O0I10_008865</name>
</gene>
<feature type="transmembrane region" description="Helical" evidence="6">
    <location>
        <begin position="66"/>
        <end position="84"/>
    </location>
</feature>
<feature type="transmembrane region" description="Helical" evidence="6">
    <location>
        <begin position="495"/>
        <end position="515"/>
    </location>
</feature>
<dbReference type="AlphaFoldDB" id="A0AAD7XWB8"/>
<dbReference type="Gene3D" id="1.20.1740.10">
    <property type="entry name" value="Amino acid/polyamine transporter I"/>
    <property type="match status" value="1"/>
</dbReference>
<feature type="transmembrane region" description="Helical" evidence="6">
    <location>
        <begin position="455"/>
        <end position="483"/>
    </location>
</feature>
<comment type="caution">
    <text evidence="7">The sequence shown here is derived from an EMBL/GenBank/DDBJ whole genome shotgun (WGS) entry which is preliminary data.</text>
</comment>
<feature type="transmembrane region" description="Helical" evidence="6">
    <location>
        <begin position="253"/>
        <end position="274"/>
    </location>
</feature>
<dbReference type="GeneID" id="83216272"/>
<proteinExistence type="predicted"/>
<dbReference type="PANTHER" id="PTHR11785:SF353">
    <property type="entry name" value="METHIONINE TRANSPORTER (EUROFUNG)"/>
    <property type="match status" value="1"/>
</dbReference>
<protein>
    <recommendedName>
        <fullName evidence="9">High-affinity methionine permease</fullName>
    </recommendedName>
</protein>
<feature type="transmembrane region" description="Helical" evidence="6">
    <location>
        <begin position="431"/>
        <end position="449"/>
    </location>
</feature>
<sequence length="607" mass="67479">MDEYTKTSVDSNDILLKDDVLNNHEEEKPQLEEPRLERTMGMFSGVIHTYNAHQSSCSATHVQRQLTSYCGIFSAPAGILMSVGSVGMSLMLWVIGAVYSIIGVMAFIELGAMLPRSGGEKEYLNYAYRKPKRLAPFMFTMSYMFLTNTSSSSADAHATASVNFTSNGMHVSMCSCCLFSPLVYSISRYNALTKTHVCIRLTSLQHFSAGKRNANPWVERGIGVAVNTTICLLHAWSAKWGLRINNTMSFLKIIMLIFVCLTGLIAAAGGISGVTPIDAFSNAFEGTRRSGNEYAAAMLKVLYAYSGWNNATYIMDELKNPIRTLKVASISAISLLATLFMIANIAYFSVVPKEVLLGGAGGSSTNTIAGEFLVRIFGEKANIVMPLLIALSTFGCTSSMTYSGSRVMLEAAKEGYIPFSNFFGQVSSRHTPANILILYWVMTMLYMLAPPPGDAYNFVLNLCSYPMSIFFCLTIIGLMYLRYREPDTPRPFRSWMPLNVIFVLIALFMAIAPFVPPVVSDTPSIPYWVYPTCALGFLLLCVPVWHFRINVCRGLSRSLNARAYIQRHNLNPDDLTLDEIEEILEKENEEQMQRNREASAQFTQEKF</sequence>
<evidence type="ECO:0000256" key="6">
    <source>
        <dbReference type="SAM" id="Phobius"/>
    </source>
</evidence>
<comment type="subcellular location">
    <subcellularLocation>
        <location evidence="1">Membrane</location>
        <topology evidence="1">Multi-pass membrane protein</topology>
    </subcellularLocation>
</comment>
<keyword evidence="3 6" id="KW-1133">Transmembrane helix</keyword>
<feature type="transmembrane region" description="Helical" evidence="6">
    <location>
        <begin position="294"/>
        <end position="315"/>
    </location>
</feature>
<keyword evidence="8" id="KW-1185">Reference proteome</keyword>
<evidence type="ECO:0000256" key="4">
    <source>
        <dbReference type="ARBA" id="ARBA00023136"/>
    </source>
</evidence>
<feature type="compositionally biased region" description="Polar residues" evidence="5">
    <location>
        <begin position="598"/>
        <end position="607"/>
    </location>
</feature>
<feature type="transmembrane region" description="Helical" evidence="6">
    <location>
        <begin position="134"/>
        <end position="152"/>
    </location>
</feature>
<evidence type="ECO:0000256" key="5">
    <source>
        <dbReference type="SAM" id="MobiDB-lite"/>
    </source>
</evidence>
<dbReference type="RefSeq" id="XP_058340286.1">
    <property type="nucleotide sequence ID" value="XM_058488866.1"/>
</dbReference>
<dbReference type="Pfam" id="PF13520">
    <property type="entry name" value="AA_permease_2"/>
    <property type="match status" value="1"/>
</dbReference>
<dbReference type="Proteomes" id="UP001234581">
    <property type="component" value="Unassembled WGS sequence"/>
</dbReference>
<reference evidence="7 8" key="1">
    <citation type="submission" date="2023-03" db="EMBL/GenBank/DDBJ databases">
        <title>Genome sequence of Lichtheimia ornata CBS 291.66.</title>
        <authorList>
            <person name="Mohabir J.T."/>
            <person name="Shea T.P."/>
            <person name="Kurbessoian T."/>
            <person name="Berby B."/>
            <person name="Fontaine J."/>
            <person name="Livny J."/>
            <person name="Gnirke A."/>
            <person name="Stajich J.E."/>
            <person name="Cuomo C.A."/>
        </authorList>
    </citation>
    <scope>NUCLEOTIDE SEQUENCE [LARGE SCALE GENOMIC DNA]</scope>
    <source>
        <strain evidence="7">CBS 291.66</strain>
    </source>
</reference>
<evidence type="ECO:0000256" key="3">
    <source>
        <dbReference type="ARBA" id="ARBA00022989"/>
    </source>
</evidence>
<feature type="transmembrane region" description="Helical" evidence="6">
    <location>
        <begin position="164"/>
        <end position="184"/>
    </location>
</feature>
<dbReference type="PANTHER" id="PTHR11785">
    <property type="entry name" value="AMINO ACID TRANSPORTER"/>
    <property type="match status" value="1"/>
</dbReference>
<feature type="compositionally biased region" description="Basic and acidic residues" evidence="5">
    <location>
        <begin position="588"/>
        <end position="597"/>
    </location>
</feature>
<dbReference type="GO" id="GO:0015179">
    <property type="term" value="F:L-amino acid transmembrane transporter activity"/>
    <property type="evidence" value="ECO:0007669"/>
    <property type="project" value="TreeGrafter"/>
</dbReference>
<evidence type="ECO:0000313" key="8">
    <source>
        <dbReference type="Proteomes" id="UP001234581"/>
    </source>
</evidence>
<feature type="region of interest" description="Disordered" evidence="5">
    <location>
        <begin position="588"/>
        <end position="607"/>
    </location>
</feature>
<dbReference type="EMBL" id="JARTCD010000049">
    <property type="protein sequence ID" value="KAJ8655373.1"/>
    <property type="molecule type" value="Genomic_DNA"/>
</dbReference>
<keyword evidence="4 6" id="KW-0472">Membrane</keyword>
<feature type="transmembrane region" description="Helical" evidence="6">
    <location>
        <begin position="90"/>
        <end position="114"/>
    </location>
</feature>
<dbReference type="GO" id="GO:0016020">
    <property type="term" value="C:membrane"/>
    <property type="evidence" value="ECO:0007669"/>
    <property type="project" value="UniProtKB-SubCell"/>
</dbReference>
<name>A0AAD7XWB8_9FUNG</name>
<evidence type="ECO:0000313" key="7">
    <source>
        <dbReference type="EMBL" id="KAJ8655373.1"/>
    </source>
</evidence>
<feature type="transmembrane region" description="Helical" evidence="6">
    <location>
        <begin position="527"/>
        <end position="547"/>
    </location>
</feature>
<feature type="transmembrane region" description="Helical" evidence="6">
    <location>
        <begin position="383"/>
        <end position="403"/>
    </location>
</feature>
<evidence type="ECO:0008006" key="9">
    <source>
        <dbReference type="Google" id="ProtNLM"/>
    </source>
</evidence>
<evidence type="ECO:0000256" key="2">
    <source>
        <dbReference type="ARBA" id="ARBA00022692"/>
    </source>
</evidence>
<dbReference type="InterPro" id="IPR002293">
    <property type="entry name" value="AA/rel_permease1"/>
</dbReference>
<accession>A0AAD7XWB8</accession>
<evidence type="ECO:0000256" key="1">
    <source>
        <dbReference type="ARBA" id="ARBA00004141"/>
    </source>
</evidence>
<feature type="transmembrane region" description="Helical" evidence="6">
    <location>
        <begin position="327"/>
        <end position="348"/>
    </location>
</feature>
<organism evidence="7 8">
    <name type="scientific">Lichtheimia ornata</name>
    <dbReference type="NCBI Taxonomy" id="688661"/>
    <lineage>
        <taxon>Eukaryota</taxon>
        <taxon>Fungi</taxon>
        <taxon>Fungi incertae sedis</taxon>
        <taxon>Mucoromycota</taxon>
        <taxon>Mucoromycotina</taxon>
        <taxon>Mucoromycetes</taxon>
        <taxon>Mucorales</taxon>
        <taxon>Lichtheimiaceae</taxon>
        <taxon>Lichtheimia</taxon>
    </lineage>
</organism>
<keyword evidence="2 6" id="KW-0812">Transmembrane</keyword>